<keyword evidence="12" id="KW-1185">Reference proteome</keyword>
<dbReference type="InterPro" id="IPR008248">
    <property type="entry name" value="CheB-like"/>
</dbReference>
<feature type="active site" evidence="6 7">
    <location>
        <position position="292"/>
    </location>
</feature>
<dbReference type="KEGG" id="css:Cst_c17700"/>
<dbReference type="PROSITE" id="PS50122">
    <property type="entry name" value="CHEB"/>
    <property type="match status" value="1"/>
</dbReference>
<dbReference type="Gene3D" id="3.40.50.2300">
    <property type="match status" value="1"/>
</dbReference>
<dbReference type="PANTHER" id="PTHR42872">
    <property type="entry name" value="PROTEIN-GLUTAMATE METHYLESTERASE/PROTEIN-GLUTAMINE GLUTAMINASE"/>
    <property type="match status" value="1"/>
</dbReference>
<dbReference type="Pfam" id="PF01339">
    <property type="entry name" value="CheB_methylest"/>
    <property type="match status" value="1"/>
</dbReference>
<dbReference type="CDD" id="cd17541">
    <property type="entry name" value="REC_CheB-like"/>
    <property type="match status" value="1"/>
</dbReference>
<protein>
    <recommendedName>
        <fullName evidence="6">Protein-glutamate methylesterase/protein-glutamine glutaminase</fullName>
        <ecNumber evidence="6">3.1.1.61</ecNumber>
        <ecNumber evidence="6">3.5.1.44</ecNumber>
    </recommendedName>
</protein>
<evidence type="ECO:0000256" key="3">
    <source>
        <dbReference type="ARBA" id="ARBA00022801"/>
    </source>
</evidence>
<keyword evidence="2 6" id="KW-0145">Chemotaxis</keyword>
<dbReference type="Gene3D" id="3.40.50.180">
    <property type="entry name" value="Methylesterase CheB, C-terminal domain"/>
    <property type="match status" value="1"/>
</dbReference>
<evidence type="ECO:0000256" key="8">
    <source>
        <dbReference type="PROSITE-ProRule" id="PRU00169"/>
    </source>
</evidence>
<dbReference type="SUPFAM" id="SSF52738">
    <property type="entry name" value="Methylesterase CheB, C-terminal domain"/>
    <property type="match status" value="1"/>
</dbReference>
<feature type="domain" description="CheB-type methylesterase" evidence="10">
    <location>
        <begin position="158"/>
        <end position="348"/>
    </location>
</feature>
<evidence type="ECO:0000259" key="9">
    <source>
        <dbReference type="PROSITE" id="PS50110"/>
    </source>
</evidence>
<feature type="active site" evidence="6 7">
    <location>
        <position position="170"/>
    </location>
</feature>
<dbReference type="InterPro" id="IPR035909">
    <property type="entry name" value="CheB_C"/>
</dbReference>
<dbReference type="InterPro" id="IPR001789">
    <property type="entry name" value="Sig_transdc_resp-reg_receiver"/>
</dbReference>
<comment type="function">
    <text evidence="6">Involved in chemotaxis. Part of a chemotaxis signal transduction system that modulates chemotaxis in response to various stimuli. Catalyzes the demethylation of specific methylglutamate residues introduced into the chemoreceptors (methyl-accepting chemotaxis proteins or MCP) by CheR. Also mediates the irreversible deamidation of specific glutamine residues to glutamic acid.</text>
</comment>
<dbReference type="SUPFAM" id="SSF52172">
    <property type="entry name" value="CheY-like"/>
    <property type="match status" value="1"/>
</dbReference>
<keyword evidence="3 6" id="KW-0378">Hydrolase</keyword>
<feature type="active site" evidence="6 7">
    <location>
        <position position="196"/>
    </location>
</feature>
<dbReference type="Proteomes" id="UP000011220">
    <property type="component" value="Chromosome"/>
</dbReference>
<evidence type="ECO:0000256" key="2">
    <source>
        <dbReference type="ARBA" id="ARBA00022500"/>
    </source>
</evidence>
<comment type="catalytic activity">
    <reaction evidence="6">
        <text>L-glutaminyl-[protein] + H2O = L-glutamyl-[protein] + NH4(+)</text>
        <dbReference type="Rhea" id="RHEA:16441"/>
        <dbReference type="Rhea" id="RHEA-COMP:10207"/>
        <dbReference type="Rhea" id="RHEA-COMP:10208"/>
        <dbReference type="ChEBI" id="CHEBI:15377"/>
        <dbReference type="ChEBI" id="CHEBI:28938"/>
        <dbReference type="ChEBI" id="CHEBI:29973"/>
        <dbReference type="ChEBI" id="CHEBI:30011"/>
        <dbReference type="EC" id="3.5.1.44"/>
    </reaction>
</comment>
<dbReference type="HAMAP" id="MF_00099">
    <property type="entry name" value="CheB_chemtxs"/>
    <property type="match status" value="1"/>
</dbReference>
<comment type="PTM">
    <text evidence="6">Phosphorylated by CheA. Phosphorylation of the N-terminal regulatory domain activates the methylesterase activity.</text>
</comment>
<dbReference type="EMBL" id="CP004044">
    <property type="protein sequence ID" value="AGC68750.1"/>
    <property type="molecule type" value="Genomic_DNA"/>
</dbReference>
<organism evidence="11 12">
    <name type="scientific">Thermoclostridium stercorarium (strain ATCC 35414 / DSM 8532 / NCIMB 11754)</name>
    <name type="common">Clostridium stercorarium</name>
    <dbReference type="NCBI Taxonomy" id="1121335"/>
    <lineage>
        <taxon>Bacteria</taxon>
        <taxon>Bacillati</taxon>
        <taxon>Bacillota</taxon>
        <taxon>Clostridia</taxon>
        <taxon>Eubacteriales</taxon>
        <taxon>Oscillospiraceae</taxon>
        <taxon>Thermoclostridium</taxon>
    </lineage>
</organism>
<evidence type="ECO:0000256" key="7">
    <source>
        <dbReference type="PROSITE-ProRule" id="PRU00050"/>
    </source>
</evidence>
<evidence type="ECO:0000313" key="12">
    <source>
        <dbReference type="Proteomes" id="UP000011220"/>
    </source>
</evidence>
<evidence type="ECO:0000259" key="10">
    <source>
        <dbReference type="PROSITE" id="PS50122"/>
    </source>
</evidence>
<comment type="function">
    <text evidence="4">May play the central regulatory role in sporulation. It may be an element of the effector pathway responsible for the activation of sporulation genes in response to nutritional stress. Spo0A may act in concert with spo0H (a sigma factor) to control the expression of some genes that are critical to the sporulation process.</text>
</comment>
<dbReference type="eggNOG" id="COG2201">
    <property type="taxonomic scope" value="Bacteria"/>
</dbReference>
<feature type="domain" description="Response regulatory" evidence="9">
    <location>
        <begin position="15"/>
        <end position="128"/>
    </location>
</feature>
<feature type="modified residue" description="4-aspartylphosphate" evidence="6 8">
    <location>
        <position position="66"/>
    </location>
</feature>
<dbReference type="PIRSF" id="PIRSF000876">
    <property type="entry name" value="RR_chemtxs_CheB"/>
    <property type="match status" value="1"/>
</dbReference>
<comment type="similarity">
    <text evidence="6">Belongs to the CheB family.</text>
</comment>
<dbReference type="GO" id="GO:0006935">
    <property type="term" value="P:chemotaxis"/>
    <property type="evidence" value="ECO:0007669"/>
    <property type="project" value="UniProtKB-UniRule"/>
</dbReference>
<dbReference type="GO" id="GO:0050568">
    <property type="term" value="F:protein-glutamine glutaminase activity"/>
    <property type="evidence" value="ECO:0007669"/>
    <property type="project" value="UniProtKB-UniRule"/>
</dbReference>
<sequence>MELGGDSVGNGRTIKVLVVDDSIVFRELLTLGISSEPEIKVVATAKDPFEARDKILIYKPDVITCDVEMPKMNGIEFIRRLIPQYPVPVIVVSSVSGVVFDALNAGAVDFVEKPNMGDVTNVKQFIYSLIEKIKVASNAKIVQNTVKSSMQPEGTSEAFDSRKIIAIGASTGGTEAIAKILKGMPPTIPGIVIVQHIPPVFSRLFAERLNSSTQLRVKEAETGDYVEQGKVLIAPGDKHMRIKKVANRYKVECFNGEKVNGHCPSVDVLFESVAKEAGKDAIGVILTGMGYDGAKGLLAMKRKGAYTIGQDEHSSVVYGMPKVAYNIGAVTRQLSLERIAASIMEMVR</sequence>
<dbReference type="GO" id="GO:0000156">
    <property type="term" value="F:phosphorelay response regulator activity"/>
    <property type="evidence" value="ECO:0007669"/>
    <property type="project" value="InterPro"/>
</dbReference>
<comment type="catalytic activity">
    <reaction evidence="5 6">
        <text>[protein]-L-glutamate 5-O-methyl ester + H2O = L-glutamyl-[protein] + methanol + H(+)</text>
        <dbReference type="Rhea" id="RHEA:23236"/>
        <dbReference type="Rhea" id="RHEA-COMP:10208"/>
        <dbReference type="Rhea" id="RHEA-COMP:10311"/>
        <dbReference type="ChEBI" id="CHEBI:15377"/>
        <dbReference type="ChEBI" id="CHEBI:15378"/>
        <dbReference type="ChEBI" id="CHEBI:17790"/>
        <dbReference type="ChEBI" id="CHEBI:29973"/>
        <dbReference type="ChEBI" id="CHEBI:82795"/>
        <dbReference type="EC" id="3.1.1.61"/>
    </reaction>
</comment>
<dbReference type="NCBIfam" id="NF001965">
    <property type="entry name" value="PRK00742.1"/>
    <property type="match status" value="1"/>
</dbReference>
<dbReference type="InterPro" id="IPR011006">
    <property type="entry name" value="CheY-like_superfamily"/>
</dbReference>
<dbReference type="NCBIfam" id="NF009206">
    <property type="entry name" value="PRK12555.1"/>
    <property type="match status" value="1"/>
</dbReference>
<evidence type="ECO:0000313" key="11">
    <source>
        <dbReference type="EMBL" id="AGC68750.1"/>
    </source>
</evidence>
<dbReference type="GO" id="GO:0008984">
    <property type="term" value="F:protein-glutamate methylesterase activity"/>
    <property type="evidence" value="ECO:0007669"/>
    <property type="project" value="UniProtKB-UniRule"/>
</dbReference>
<evidence type="ECO:0000256" key="4">
    <source>
        <dbReference type="ARBA" id="ARBA00024867"/>
    </source>
</evidence>
<proteinExistence type="inferred from homology"/>
<dbReference type="GO" id="GO:0005737">
    <property type="term" value="C:cytoplasm"/>
    <property type="evidence" value="ECO:0007669"/>
    <property type="project" value="UniProtKB-SubCell"/>
</dbReference>
<comment type="domain">
    <text evidence="6">Contains a C-terminal catalytic domain, and an N-terminal region which modulates catalytic activity.</text>
</comment>
<name>L7VKU3_THES1</name>
<evidence type="ECO:0000256" key="5">
    <source>
        <dbReference type="ARBA" id="ARBA00048267"/>
    </source>
</evidence>
<keyword evidence="1 6" id="KW-0963">Cytoplasm</keyword>
<evidence type="ECO:0000256" key="1">
    <source>
        <dbReference type="ARBA" id="ARBA00022490"/>
    </source>
</evidence>
<dbReference type="PROSITE" id="PS50110">
    <property type="entry name" value="RESPONSE_REGULATORY"/>
    <property type="match status" value="1"/>
</dbReference>
<dbReference type="CDD" id="cd16432">
    <property type="entry name" value="CheB_Rec"/>
    <property type="match status" value="1"/>
</dbReference>
<evidence type="ECO:0000256" key="6">
    <source>
        <dbReference type="HAMAP-Rule" id="MF_00099"/>
    </source>
</evidence>
<dbReference type="SMART" id="SM00448">
    <property type="entry name" value="REC"/>
    <property type="match status" value="1"/>
</dbReference>
<dbReference type="Pfam" id="PF00072">
    <property type="entry name" value="Response_reg"/>
    <property type="match status" value="1"/>
</dbReference>
<dbReference type="PATRIC" id="fig|1121335.3.peg.1757"/>
<dbReference type="AlphaFoldDB" id="L7VKU3"/>
<comment type="subcellular location">
    <subcellularLocation>
        <location evidence="6">Cytoplasm</location>
    </subcellularLocation>
</comment>
<accession>L7VKU3</accession>
<dbReference type="EC" id="3.1.1.61" evidence="6"/>
<dbReference type="InterPro" id="IPR000673">
    <property type="entry name" value="Sig_transdc_resp-reg_Me-estase"/>
</dbReference>
<keyword evidence="6 8" id="KW-0597">Phosphoprotein</keyword>
<dbReference type="STRING" id="1121335.Cst_c17700"/>
<dbReference type="RefSeq" id="WP_015359433.1">
    <property type="nucleotide sequence ID" value="NC_020134.1"/>
</dbReference>
<reference evidence="11 12" key="1">
    <citation type="journal article" date="2013" name="Genome Announc.">
        <title>Complete genome sequence of Clostridium stercorarium subsp. stercorarium strain DSM 8532, a thermophilic degrader of plant cell wall fibers.</title>
        <authorList>
            <person name="Poehlein A."/>
            <person name="Zverlov V.V."/>
            <person name="Daniel R."/>
            <person name="Schwarz W.H."/>
            <person name="Liebl W."/>
        </authorList>
    </citation>
    <scope>NUCLEOTIDE SEQUENCE [LARGE SCALE GENOMIC DNA]</scope>
    <source>
        <strain evidence="12">ATCC 35414 / DSM 8532 / NCIMB 11754</strain>
    </source>
</reference>
<dbReference type="PANTHER" id="PTHR42872:SF6">
    <property type="entry name" value="PROTEIN-GLUTAMATE METHYLESTERASE_PROTEIN-GLUTAMINE GLUTAMINASE"/>
    <property type="match status" value="1"/>
</dbReference>
<dbReference type="EC" id="3.5.1.44" evidence="6"/>
<gene>
    <name evidence="11" type="primary">cheB2</name>
    <name evidence="6" type="synonym">cheB</name>
    <name evidence="11" type="ordered locus">Cst_c17700</name>
</gene>